<dbReference type="AlphaFoldDB" id="A0AAN8P779"/>
<evidence type="ECO:0000313" key="1">
    <source>
        <dbReference type="EMBL" id="KAK6636629.1"/>
    </source>
</evidence>
<accession>A0AAN8P779</accession>
<proteinExistence type="predicted"/>
<name>A0AAN8P779_POLSC</name>
<comment type="caution">
    <text evidence="1">The sequence shown here is derived from an EMBL/GenBank/DDBJ whole genome shotgun (WGS) entry which is preliminary data.</text>
</comment>
<dbReference type="Proteomes" id="UP001372834">
    <property type="component" value="Unassembled WGS sequence"/>
</dbReference>
<organism evidence="1 2">
    <name type="scientific">Polyplax serrata</name>
    <name type="common">Common mouse louse</name>
    <dbReference type="NCBI Taxonomy" id="468196"/>
    <lineage>
        <taxon>Eukaryota</taxon>
        <taxon>Metazoa</taxon>
        <taxon>Ecdysozoa</taxon>
        <taxon>Arthropoda</taxon>
        <taxon>Hexapoda</taxon>
        <taxon>Insecta</taxon>
        <taxon>Pterygota</taxon>
        <taxon>Neoptera</taxon>
        <taxon>Paraneoptera</taxon>
        <taxon>Psocodea</taxon>
        <taxon>Troctomorpha</taxon>
        <taxon>Phthiraptera</taxon>
        <taxon>Anoplura</taxon>
        <taxon>Polyplacidae</taxon>
        <taxon>Polyplax</taxon>
    </lineage>
</organism>
<gene>
    <name evidence="1" type="ORF">RUM43_010291</name>
</gene>
<reference evidence="1 2" key="1">
    <citation type="submission" date="2023-10" db="EMBL/GenBank/DDBJ databases">
        <title>Genomes of two closely related lineages of the louse Polyplax serrata with different host specificities.</title>
        <authorList>
            <person name="Martinu J."/>
            <person name="Tarabai H."/>
            <person name="Stefka J."/>
            <person name="Hypsa V."/>
        </authorList>
    </citation>
    <scope>NUCLEOTIDE SEQUENCE [LARGE SCALE GENOMIC DNA]</scope>
    <source>
        <strain evidence="1">HR10_N</strain>
    </source>
</reference>
<sequence length="76" mass="9028">MNRHLTFSFGFSIRRQREIRYTARYPRDRAKVRLSGVVNVNLAASVKLVNHYFVSGRFVGGFRSFKFMISKIERKR</sequence>
<dbReference type="EMBL" id="JAWJWE010000004">
    <property type="protein sequence ID" value="KAK6636629.1"/>
    <property type="molecule type" value="Genomic_DNA"/>
</dbReference>
<protein>
    <submittedName>
        <fullName evidence="1">Uncharacterized protein</fullName>
    </submittedName>
</protein>
<evidence type="ECO:0000313" key="2">
    <source>
        <dbReference type="Proteomes" id="UP001372834"/>
    </source>
</evidence>